<evidence type="ECO:0000313" key="2">
    <source>
        <dbReference type="EnsemblMetazoa" id="G13318.4:cds"/>
    </source>
</evidence>
<feature type="region of interest" description="Disordered" evidence="1">
    <location>
        <begin position="1"/>
        <end position="20"/>
    </location>
</feature>
<keyword evidence="3" id="KW-1185">Reference proteome</keyword>
<dbReference type="AlphaFoldDB" id="A0A8W8IAK0"/>
<evidence type="ECO:0000256" key="1">
    <source>
        <dbReference type="SAM" id="MobiDB-lite"/>
    </source>
</evidence>
<organism evidence="2 3">
    <name type="scientific">Magallana gigas</name>
    <name type="common">Pacific oyster</name>
    <name type="synonym">Crassostrea gigas</name>
    <dbReference type="NCBI Taxonomy" id="29159"/>
    <lineage>
        <taxon>Eukaryota</taxon>
        <taxon>Metazoa</taxon>
        <taxon>Spiralia</taxon>
        <taxon>Lophotrochozoa</taxon>
        <taxon>Mollusca</taxon>
        <taxon>Bivalvia</taxon>
        <taxon>Autobranchia</taxon>
        <taxon>Pteriomorphia</taxon>
        <taxon>Ostreida</taxon>
        <taxon>Ostreoidea</taxon>
        <taxon>Ostreidae</taxon>
        <taxon>Magallana</taxon>
    </lineage>
</organism>
<feature type="region of interest" description="Disordered" evidence="1">
    <location>
        <begin position="32"/>
        <end position="82"/>
    </location>
</feature>
<dbReference type="EnsemblMetazoa" id="G13318.4">
    <property type="protein sequence ID" value="G13318.4:cds"/>
    <property type="gene ID" value="G13318"/>
</dbReference>
<accession>A0A8W8IAK0</accession>
<name>A0A8W8IAK0_MAGGI</name>
<evidence type="ECO:0000313" key="3">
    <source>
        <dbReference type="Proteomes" id="UP000005408"/>
    </source>
</evidence>
<feature type="compositionally biased region" description="Low complexity" evidence="1">
    <location>
        <begin position="64"/>
        <end position="82"/>
    </location>
</feature>
<sequence length="82" mass="8985">MITGSSFGDENESTMGDRLTFIPLLTGMEGNQEFMELINPRPQSRQSRKGSGREDERRGKPKAAKPAPTSKRQSSKSGGKKS</sequence>
<dbReference type="EnsemblMetazoa" id="G13318.5">
    <property type="protein sequence ID" value="G13318.5:cds"/>
    <property type="gene ID" value="G13318"/>
</dbReference>
<protein>
    <submittedName>
        <fullName evidence="2">Uncharacterized protein</fullName>
    </submittedName>
</protein>
<reference evidence="2" key="1">
    <citation type="submission" date="2022-08" db="UniProtKB">
        <authorList>
            <consortium name="EnsemblMetazoa"/>
        </authorList>
    </citation>
    <scope>IDENTIFICATION</scope>
    <source>
        <strain evidence="2">05x7-T-G4-1.051#20</strain>
    </source>
</reference>
<proteinExistence type="predicted"/>
<dbReference type="Proteomes" id="UP000005408">
    <property type="component" value="Unassembled WGS sequence"/>
</dbReference>